<reference evidence="2" key="1">
    <citation type="journal article" date="2015" name="Nature">
        <title>Complex archaea that bridge the gap between prokaryotes and eukaryotes.</title>
        <authorList>
            <person name="Spang A."/>
            <person name="Saw J.H."/>
            <person name="Jorgensen S.L."/>
            <person name="Zaremba-Niedzwiedzka K."/>
            <person name="Martijn J."/>
            <person name="Lind A.E."/>
            <person name="van Eijk R."/>
            <person name="Schleper C."/>
            <person name="Guy L."/>
            <person name="Ettema T.J."/>
        </authorList>
    </citation>
    <scope>NUCLEOTIDE SEQUENCE</scope>
</reference>
<evidence type="ECO:0000256" key="1">
    <source>
        <dbReference type="SAM" id="MobiDB-lite"/>
    </source>
</evidence>
<name>A0A0F9C3Y7_9ZZZZ</name>
<comment type="caution">
    <text evidence="2">The sequence shown here is derived from an EMBL/GenBank/DDBJ whole genome shotgun (WGS) entry which is preliminary data.</text>
</comment>
<organism evidence="2">
    <name type="scientific">marine sediment metagenome</name>
    <dbReference type="NCBI Taxonomy" id="412755"/>
    <lineage>
        <taxon>unclassified sequences</taxon>
        <taxon>metagenomes</taxon>
        <taxon>ecological metagenomes</taxon>
    </lineage>
</organism>
<feature type="compositionally biased region" description="Basic and acidic residues" evidence="1">
    <location>
        <begin position="89"/>
        <end position="107"/>
    </location>
</feature>
<feature type="region of interest" description="Disordered" evidence="1">
    <location>
        <begin position="89"/>
        <end position="119"/>
    </location>
</feature>
<gene>
    <name evidence="2" type="ORF">LCGC14_2450390</name>
</gene>
<dbReference type="EMBL" id="LAZR01037906">
    <property type="protein sequence ID" value="KKL20947.1"/>
    <property type="molecule type" value="Genomic_DNA"/>
</dbReference>
<accession>A0A0F9C3Y7</accession>
<dbReference type="AlphaFoldDB" id="A0A0F9C3Y7"/>
<sequence>MAKEAIVKTVPTWTPTARTRVSGADRAKEKRVHVRWLKPEIPLVGVPAGYPEGIIQSHRESIADILVRKGLVEIVEIPKVRVVKAKAKVQKDPDAEAKAEADRKAAEAEAEAARQANQG</sequence>
<protein>
    <submittedName>
        <fullName evidence="2">Uncharacterized protein</fullName>
    </submittedName>
</protein>
<proteinExistence type="predicted"/>
<evidence type="ECO:0000313" key="2">
    <source>
        <dbReference type="EMBL" id="KKL20947.1"/>
    </source>
</evidence>